<evidence type="ECO:0000256" key="3">
    <source>
        <dbReference type="ARBA" id="ARBA00022723"/>
    </source>
</evidence>
<dbReference type="GO" id="GO:0006508">
    <property type="term" value="P:proteolysis"/>
    <property type="evidence" value="ECO:0007669"/>
    <property type="project" value="UniProtKB-KW"/>
</dbReference>
<dbReference type="Proteomes" id="UP000484164">
    <property type="component" value="Unassembled WGS sequence"/>
</dbReference>
<dbReference type="PANTHER" id="PTHR43660:SF1">
    <property type="entry name" value="DIPEPTIDYL CARBOXYPEPTIDASE"/>
    <property type="match status" value="1"/>
</dbReference>
<evidence type="ECO:0000313" key="10">
    <source>
        <dbReference type="Proteomes" id="UP000484164"/>
    </source>
</evidence>
<evidence type="ECO:0000256" key="4">
    <source>
        <dbReference type="ARBA" id="ARBA00022801"/>
    </source>
</evidence>
<dbReference type="InterPro" id="IPR045090">
    <property type="entry name" value="Pept_M3A_M3B"/>
</dbReference>
<evidence type="ECO:0000313" key="9">
    <source>
        <dbReference type="EMBL" id="KAB2817094.1"/>
    </source>
</evidence>
<dbReference type="CDD" id="cd06456">
    <property type="entry name" value="M3A_DCP"/>
    <property type="match status" value="1"/>
</dbReference>
<feature type="domain" description="Peptidase M3A/M3B catalytic" evidence="8">
    <location>
        <begin position="225"/>
        <end position="672"/>
    </location>
</feature>
<gene>
    <name evidence="9" type="ORF">F8C82_01470</name>
</gene>
<accession>A0A6L3ZGW2</accession>
<organism evidence="9 10">
    <name type="scientific">Phaeocystidibacter marisrubri</name>
    <dbReference type="NCBI Taxonomy" id="1577780"/>
    <lineage>
        <taxon>Bacteria</taxon>
        <taxon>Pseudomonadati</taxon>
        <taxon>Bacteroidota</taxon>
        <taxon>Flavobacteriia</taxon>
        <taxon>Flavobacteriales</taxon>
        <taxon>Phaeocystidibacteraceae</taxon>
        <taxon>Phaeocystidibacter</taxon>
    </lineage>
</organism>
<evidence type="ECO:0000256" key="5">
    <source>
        <dbReference type="ARBA" id="ARBA00022833"/>
    </source>
</evidence>
<dbReference type="GO" id="GO:0005829">
    <property type="term" value="C:cytosol"/>
    <property type="evidence" value="ECO:0007669"/>
    <property type="project" value="TreeGrafter"/>
</dbReference>
<dbReference type="Pfam" id="PF01432">
    <property type="entry name" value="Peptidase_M3"/>
    <property type="match status" value="1"/>
</dbReference>
<keyword evidence="5 7" id="KW-0862">Zinc</keyword>
<comment type="similarity">
    <text evidence="1 7">Belongs to the peptidase M3 family.</text>
</comment>
<protein>
    <submittedName>
        <fullName evidence="9">M3 family metallopeptidase</fullName>
    </submittedName>
</protein>
<dbReference type="GO" id="GO:0046872">
    <property type="term" value="F:metal ion binding"/>
    <property type="evidence" value="ECO:0007669"/>
    <property type="project" value="UniProtKB-UniRule"/>
</dbReference>
<dbReference type="FunFam" id="3.40.390.10:FF:000009">
    <property type="entry name" value="Oligopeptidase A"/>
    <property type="match status" value="1"/>
</dbReference>
<dbReference type="RefSeq" id="WP_151691665.1">
    <property type="nucleotide sequence ID" value="NZ_BMGX01000002.1"/>
</dbReference>
<evidence type="ECO:0000256" key="6">
    <source>
        <dbReference type="ARBA" id="ARBA00023049"/>
    </source>
</evidence>
<dbReference type="GO" id="GO:0004222">
    <property type="term" value="F:metalloendopeptidase activity"/>
    <property type="evidence" value="ECO:0007669"/>
    <property type="project" value="InterPro"/>
</dbReference>
<dbReference type="AlphaFoldDB" id="A0A6L3ZGW2"/>
<keyword evidence="3 7" id="KW-0479">Metal-binding</keyword>
<dbReference type="InterPro" id="IPR024079">
    <property type="entry name" value="MetalloPept_cat_dom_sf"/>
</dbReference>
<keyword evidence="2 7" id="KW-0645">Protease</keyword>
<keyword evidence="6 7" id="KW-0482">Metalloprotease</keyword>
<evidence type="ECO:0000256" key="2">
    <source>
        <dbReference type="ARBA" id="ARBA00022670"/>
    </source>
</evidence>
<keyword evidence="4 7" id="KW-0378">Hydrolase</keyword>
<reference evidence="9 10" key="1">
    <citation type="submission" date="2019-10" db="EMBL/GenBank/DDBJ databases">
        <title>Genome sequence of Phaeocystidibacter marisrubri JCM30614 (type strain).</title>
        <authorList>
            <person name="Bowman J.P."/>
        </authorList>
    </citation>
    <scope>NUCLEOTIDE SEQUENCE [LARGE SCALE GENOMIC DNA]</scope>
    <source>
        <strain evidence="9 10">JCM 30614</strain>
    </source>
</reference>
<dbReference type="Gene3D" id="3.40.390.10">
    <property type="entry name" value="Collagenase (Catalytic Domain)"/>
    <property type="match status" value="1"/>
</dbReference>
<proteinExistence type="inferred from homology"/>
<keyword evidence="10" id="KW-1185">Reference proteome</keyword>
<comment type="cofactor">
    <cofactor evidence="7">
        <name>Zn(2+)</name>
        <dbReference type="ChEBI" id="CHEBI:29105"/>
    </cofactor>
    <text evidence="7">Binds 1 zinc ion.</text>
</comment>
<dbReference type="InterPro" id="IPR001567">
    <property type="entry name" value="Pept_M3A_M3B_dom"/>
</dbReference>
<name>A0A6L3ZGW2_9FLAO</name>
<dbReference type="EMBL" id="WBVQ01000001">
    <property type="protein sequence ID" value="KAB2817094.1"/>
    <property type="molecule type" value="Genomic_DNA"/>
</dbReference>
<dbReference type="InterPro" id="IPR024077">
    <property type="entry name" value="Neurolysin/TOP_dom2"/>
</dbReference>
<dbReference type="PANTHER" id="PTHR43660">
    <property type="entry name" value="DIPEPTIDYL CARBOXYPEPTIDASE"/>
    <property type="match status" value="1"/>
</dbReference>
<dbReference type="SUPFAM" id="SSF55486">
    <property type="entry name" value="Metalloproteases ('zincins'), catalytic domain"/>
    <property type="match status" value="1"/>
</dbReference>
<comment type="caution">
    <text evidence="9">The sequence shown here is derived from an EMBL/GenBank/DDBJ whole genome shotgun (WGS) entry which is preliminary data.</text>
</comment>
<dbReference type="GO" id="GO:0004180">
    <property type="term" value="F:carboxypeptidase activity"/>
    <property type="evidence" value="ECO:0007669"/>
    <property type="project" value="TreeGrafter"/>
</dbReference>
<evidence type="ECO:0000259" key="8">
    <source>
        <dbReference type="Pfam" id="PF01432"/>
    </source>
</evidence>
<evidence type="ECO:0000256" key="7">
    <source>
        <dbReference type="RuleBase" id="RU003435"/>
    </source>
</evidence>
<sequence>MKSPLLPPYHTPFDTVPFNTIQPDQFEPAIDQAIEMANKRIAAITSLETPTFQNTIEALEFCSLELNRVAEVFFNLNSAETNDSIQALARNISPKLSAFGNDVLLNADLFAKVDAVYQSREELDLTPEGARLLEKTWKSFTRNGAGLDDEGKVKLREIDEKLSTLGLQFGEHVLADTQAFTLHITDENELSGLPESARDMAAETASEKGLEGWVFTLDYPSYMAFMTYADHRELRKKMWTAFGKRGNNDNENNNTEIIRQISQLRAERANLLGFESHAQFVLAERMAEKPETVEEFLADLKSKSLDAAKTDVAEVAEFASKLDGLETLERWDFGYYSEKLKKEKFNIDDELLKPYFALENVLEGAFTVAGKLYGLKFEERKDLPVYHEEVRTFEVKDIHNNLQAIFYTDFHPRSGKRNGAWMTSYKSQYILNGEEHRPHISIVCNFSRPTKSKPALLTFQEVTTLFHEFGHALHGMLAEGTYPGLTGTNVYWDFVELPSQIMENWCYQPEALALFAKHYETGEIIPTEYVEKIRESATFLEGYATVRQLSFGLIDMAWHNRSTGVEGDLESFEKEVIQELELFPTSVEMMMSTAFSHIFQGGYSAGYYSYKWAEVLDADAFESFLEEGLFNPETALRFKKLLSSGGTVHPMDLYVEFKGSEPTPDALLRRAGLLPKTV</sequence>
<dbReference type="Gene3D" id="1.10.1370.10">
    <property type="entry name" value="Neurolysin, domain 3"/>
    <property type="match status" value="1"/>
</dbReference>
<dbReference type="InterPro" id="IPR034005">
    <property type="entry name" value="M3A_DCP"/>
</dbReference>
<dbReference type="Gene3D" id="1.10.1370.40">
    <property type="match status" value="1"/>
</dbReference>
<dbReference type="OrthoDB" id="9773538at2"/>
<evidence type="ECO:0000256" key="1">
    <source>
        <dbReference type="ARBA" id="ARBA00006040"/>
    </source>
</evidence>